<accession>A0ABU4D2H7</accession>
<keyword evidence="2" id="KW-1185">Reference proteome</keyword>
<dbReference type="RefSeq" id="WP_283347334.1">
    <property type="nucleotide sequence ID" value="NZ_JAWLKF010000006.1"/>
</dbReference>
<gene>
    <name evidence="1" type="ORF">R3P93_13405</name>
</gene>
<organism evidence="1 2">
    <name type="scientific">Rhodococcus cerastii</name>
    <dbReference type="NCBI Taxonomy" id="908616"/>
    <lineage>
        <taxon>Bacteria</taxon>
        <taxon>Bacillati</taxon>
        <taxon>Actinomycetota</taxon>
        <taxon>Actinomycetes</taxon>
        <taxon>Mycobacteriales</taxon>
        <taxon>Nocardiaceae</taxon>
        <taxon>Rhodococcus</taxon>
    </lineage>
</organism>
<proteinExistence type="predicted"/>
<name>A0ABU4D2H7_9NOCA</name>
<evidence type="ECO:0000313" key="2">
    <source>
        <dbReference type="Proteomes" id="UP001186104"/>
    </source>
</evidence>
<sequence length="48" mass="5074">MSADKTTVATTPTKAADAPTFLKSVVTPSDTRTTMGLGKMCKYKSYGN</sequence>
<dbReference type="EMBL" id="JAWLKF010000006">
    <property type="protein sequence ID" value="MDV6303557.1"/>
    <property type="molecule type" value="Genomic_DNA"/>
</dbReference>
<protein>
    <submittedName>
        <fullName evidence="1">Uncharacterized protein</fullName>
    </submittedName>
</protein>
<evidence type="ECO:0000313" key="1">
    <source>
        <dbReference type="EMBL" id="MDV6303557.1"/>
    </source>
</evidence>
<comment type="caution">
    <text evidence="1">The sequence shown here is derived from an EMBL/GenBank/DDBJ whole genome shotgun (WGS) entry which is preliminary data.</text>
</comment>
<dbReference type="Proteomes" id="UP001186104">
    <property type="component" value="Unassembled WGS sequence"/>
</dbReference>
<reference evidence="1 2" key="1">
    <citation type="submission" date="2023-10" db="EMBL/GenBank/DDBJ databases">
        <title>Development of a sustainable strategy for remediation of hydrocarbon-contaminated territories based on the waste exchange concept.</title>
        <authorList>
            <person name="Krivoruchko A."/>
        </authorList>
    </citation>
    <scope>NUCLEOTIDE SEQUENCE [LARGE SCALE GENOMIC DNA]</scope>
    <source>
        <strain evidence="1 2">IEGM 1327</strain>
    </source>
</reference>